<dbReference type="SUPFAM" id="SSF81324">
    <property type="entry name" value="Voltage-gated potassium channels"/>
    <property type="match status" value="1"/>
</dbReference>
<keyword evidence="8" id="KW-1185">Reference proteome</keyword>
<dbReference type="RefSeq" id="WP_139373064.1">
    <property type="nucleotide sequence ID" value="NZ_FUYE01000002.1"/>
</dbReference>
<keyword evidence="7" id="KW-0407">Ion channel</keyword>
<keyword evidence="7" id="KW-0406">Ion transport</keyword>
<gene>
    <name evidence="7" type="ORF">SAMN02745166_00941</name>
</gene>
<dbReference type="GO" id="GO:0034220">
    <property type="term" value="P:monoatomic ion transmembrane transport"/>
    <property type="evidence" value="ECO:0007669"/>
    <property type="project" value="UniProtKB-KW"/>
</dbReference>
<evidence type="ECO:0000313" key="8">
    <source>
        <dbReference type="Proteomes" id="UP000190774"/>
    </source>
</evidence>
<keyword evidence="7" id="KW-0813">Transport</keyword>
<feature type="transmembrane region" description="Helical" evidence="6">
    <location>
        <begin position="54"/>
        <end position="76"/>
    </location>
</feature>
<dbReference type="Proteomes" id="UP000190774">
    <property type="component" value="Unassembled WGS sequence"/>
</dbReference>
<reference evidence="8" key="1">
    <citation type="submission" date="2017-02" db="EMBL/GenBank/DDBJ databases">
        <authorList>
            <person name="Varghese N."/>
            <person name="Submissions S."/>
        </authorList>
    </citation>
    <scope>NUCLEOTIDE SEQUENCE [LARGE SCALE GENOMIC DNA]</scope>
    <source>
        <strain evidence="8">ATCC 700200</strain>
    </source>
</reference>
<dbReference type="STRING" id="48467.SAMN02745166_00941"/>
<dbReference type="Gene3D" id="1.20.120.350">
    <property type="entry name" value="Voltage-gated potassium channels. Chain C"/>
    <property type="match status" value="1"/>
</dbReference>
<feature type="transmembrane region" description="Helical" evidence="6">
    <location>
        <begin position="163"/>
        <end position="187"/>
    </location>
</feature>
<dbReference type="InterPro" id="IPR027359">
    <property type="entry name" value="Volt_channel_dom_sf"/>
</dbReference>
<feature type="transmembrane region" description="Helical" evidence="6">
    <location>
        <begin position="199"/>
        <end position="217"/>
    </location>
</feature>
<keyword evidence="3 6" id="KW-1133">Transmembrane helix</keyword>
<dbReference type="GO" id="GO:0016020">
    <property type="term" value="C:membrane"/>
    <property type="evidence" value="ECO:0007669"/>
    <property type="project" value="UniProtKB-SubCell"/>
</dbReference>
<evidence type="ECO:0000256" key="4">
    <source>
        <dbReference type="ARBA" id="ARBA00023136"/>
    </source>
</evidence>
<evidence type="ECO:0000256" key="1">
    <source>
        <dbReference type="ARBA" id="ARBA00004141"/>
    </source>
</evidence>
<keyword evidence="5" id="KW-0175">Coiled coil</keyword>
<accession>A0A1T4X0J4</accession>
<evidence type="ECO:0000256" key="6">
    <source>
        <dbReference type="SAM" id="Phobius"/>
    </source>
</evidence>
<feature type="coiled-coil region" evidence="5">
    <location>
        <begin position="266"/>
        <end position="293"/>
    </location>
</feature>
<feature type="transmembrane region" description="Helical" evidence="6">
    <location>
        <begin position="21"/>
        <end position="39"/>
    </location>
</feature>
<evidence type="ECO:0000256" key="5">
    <source>
        <dbReference type="SAM" id="Coils"/>
    </source>
</evidence>
<proteinExistence type="predicted"/>
<evidence type="ECO:0000256" key="2">
    <source>
        <dbReference type="ARBA" id="ARBA00022692"/>
    </source>
</evidence>
<sequence length="298" mass="34023">MTPEVTVSPPPATTPARHGSMLLLALLFLLLVGVILPHGDSGETLRETLRLHPWYLQALLTLWGIVFIEGLWGIFLATDSWSSRIKRLILTSLIPPLRMTTATSTPGGWLWIPRVGWRHTGPATTEKLEQKLALPMLILTLLVLPVLGVELGSGENLESRPHLALTVHLITCLIWVGFTAEFIWMVAATPQKLAYCQKNWINLIIILLPLVAFLRVLNAFRFARFFRAGKLLRAYRLRTLQSRLWRLALLFNLIERLQQRNPEKYCAGLEKKIGELETEVERLKEKLEKFRIHQPEKP</sequence>
<dbReference type="OrthoDB" id="193777at2"/>
<keyword evidence="4 6" id="KW-0472">Membrane</keyword>
<comment type="subcellular location">
    <subcellularLocation>
        <location evidence="1">Membrane</location>
        <topology evidence="1">Multi-pass membrane protein</topology>
    </subcellularLocation>
</comment>
<protein>
    <submittedName>
        <fullName evidence="7">Voltage-gated potassium channel</fullName>
    </submittedName>
</protein>
<feature type="transmembrane region" description="Helical" evidence="6">
    <location>
        <begin position="132"/>
        <end position="151"/>
    </location>
</feature>
<evidence type="ECO:0000313" key="7">
    <source>
        <dbReference type="EMBL" id="SKA82638.1"/>
    </source>
</evidence>
<evidence type="ECO:0000256" key="3">
    <source>
        <dbReference type="ARBA" id="ARBA00022989"/>
    </source>
</evidence>
<keyword evidence="2 6" id="KW-0812">Transmembrane</keyword>
<dbReference type="EMBL" id="FUYE01000002">
    <property type="protein sequence ID" value="SKA82638.1"/>
    <property type="molecule type" value="Genomic_DNA"/>
</dbReference>
<organism evidence="7 8">
    <name type="scientific">Prosthecobacter debontii</name>
    <dbReference type="NCBI Taxonomy" id="48467"/>
    <lineage>
        <taxon>Bacteria</taxon>
        <taxon>Pseudomonadati</taxon>
        <taxon>Verrucomicrobiota</taxon>
        <taxon>Verrucomicrobiia</taxon>
        <taxon>Verrucomicrobiales</taxon>
        <taxon>Verrucomicrobiaceae</taxon>
        <taxon>Prosthecobacter</taxon>
    </lineage>
</organism>
<name>A0A1T4X0J4_9BACT</name>
<dbReference type="AlphaFoldDB" id="A0A1T4X0J4"/>